<dbReference type="Proteomes" id="UP001139559">
    <property type="component" value="Unassembled WGS sequence"/>
</dbReference>
<name>A0A9X1XFF7_9VIBR</name>
<comment type="cofactor">
    <cofactor evidence="1">
        <name>Mg(2+)</name>
        <dbReference type="ChEBI" id="CHEBI:18420"/>
    </cofactor>
</comment>
<evidence type="ECO:0000259" key="5">
    <source>
        <dbReference type="PROSITE" id="PS50887"/>
    </source>
</evidence>
<feature type="domain" description="PAS" evidence="3">
    <location>
        <begin position="227"/>
        <end position="279"/>
    </location>
</feature>
<comment type="caution">
    <text evidence="6">The sequence shown here is derived from an EMBL/GenBank/DDBJ whole genome shotgun (WGS) entry which is preliminary data.</text>
</comment>
<dbReference type="SUPFAM" id="SSF55073">
    <property type="entry name" value="Nucleotide cyclase"/>
    <property type="match status" value="1"/>
</dbReference>
<dbReference type="AlphaFoldDB" id="A0A9X1XFF7"/>
<dbReference type="InterPro" id="IPR035965">
    <property type="entry name" value="PAS-like_dom_sf"/>
</dbReference>
<protein>
    <submittedName>
        <fullName evidence="6">EAL domain-containing protein</fullName>
    </submittedName>
</protein>
<dbReference type="InterPro" id="IPR035919">
    <property type="entry name" value="EAL_sf"/>
</dbReference>
<dbReference type="EMBL" id="JAJHVV010000001">
    <property type="protein sequence ID" value="MCK6262017.1"/>
    <property type="molecule type" value="Genomic_DNA"/>
</dbReference>
<dbReference type="PROSITE" id="PS50883">
    <property type="entry name" value="EAL"/>
    <property type="match status" value="1"/>
</dbReference>
<dbReference type="PROSITE" id="PS50887">
    <property type="entry name" value="GGDEF"/>
    <property type="match status" value="1"/>
</dbReference>
<dbReference type="PANTHER" id="PTHR44757">
    <property type="entry name" value="DIGUANYLATE CYCLASE DGCP"/>
    <property type="match status" value="1"/>
</dbReference>
<evidence type="ECO:0000256" key="1">
    <source>
        <dbReference type="ARBA" id="ARBA00001946"/>
    </source>
</evidence>
<feature type="domain" description="EAL" evidence="4">
    <location>
        <begin position="528"/>
        <end position="782"/>
    </location>
</feature>
<dbReference type="InterPro" id="IPR052155">
    <property type="entry name" value="Biofilm_reg_signaling"/>
</dbReference>
<evidence type="ECO:0000313" key="6">
    <source>
        <dbReference type="EMBL" id="MCK6262017.1"/>
    </source>
</evidence>
<dbReference type="Gene3D" id="3.30.70.270">
    <property type="match status" value="1"/>
</dbReference>
<dbReference type="Pfam" id="PF00989">
    <property type="entry name" value="PAS"/>
    <property type="match status" value="1"/>
</dbReference>
<feature type="transmembrane region" description="Helical" evidence="2">
    <location>
        <begin position="12"/>
        <end position="32"/>
    </location>
</feature>
<reference evidence="6" key="1">
    <citation type="submission" date="2021-11" db="EMBL/GenBank/DDBJ databases">
        <title>Vibrio ZSDE26 sp. nov. and Vibrio ZSDZ34 sp. nov., isolated from coastal seawater in Qingdao.</title>
        <authorList>
            <person name="Zhang P."/>
        </authorList>
    </citation>
    <scope>NUCLEOTIDE SEQUENCE</scope>
    <source>
        <strain evidence="6">ZSDE26</strain>
    </source>
</reference>
<dbReference type="InterPro" id="IPR013767">
    <property type="entry name" value="PAS_fold"/>
</dbReference>
<dbReference type="InterPro" id="IPR001633">
    <property type="entry name" value="EAL_dom"/>
</dbReference>
<dbReference type="NCBIfam" id="TIGR00229">
    <property type="entry name" value="sensory_box"/>
    <property type="match status" value="1"/>
</dbReference>
<proteinExistence type="predicted"/>
<dbReference type="GO" id="GO:0006355">
    <property type="term" value="P:regulation of DNA-templated transcription"/>
    <property type="evidence" value="ECO:0007669"/>
    <property type="project" value="InterPro"/>
</dbReference>
<dbReference type="Gene3D" id="3.20.20.450">
    <property type="entry name" value="EAL domain"/>
    <property type="match status" value="1"/>
</dbReference>
<dbReference type="SMART" id="SM00091">
    <property type="entry name" value="PAS"/>
    <property type="match status" value="1"/>
</dbReference>
<dbReference type="Pfam" id="PF00563">
    <property type="entry name" value="EAL"/>
    <property type="match status" value="1"/>
</dbReference>
<gene>
    <name evidence="6" type="ORF">KP803_01865</name>
</gene>
<evidence type="ECO:0000313" key="7">
    <source>
        <dbReference type="Proteomes" id="UP001139559"/>
    </source>
</evidence>
<feature type="domain" description="GGDEF" evidence="5">
    <location>
        <begin position="386"/>
        <end position="519"/>
    </location>
</feature>
<evidence type="ECO:0000259" key="3">
    <source>
        <dbReference type="PROSITE" id="PS50112"/>
    </source>
</evidence>
<dbReference type="GO" id="GO:0003824">
    <property type="term" value="F:catalytic activity"/>
    <property type="evidence" value="ECO:0007669"/>
    <property type="project" value="UniProtKB-ARBA"/>
</dbReference>
<keyword evidence="2" id="KW-0472">Membrane</keyword>
<dbReference type="CDD" id="cd00130">
    <property type="entry name" value="PAS"/>
    <property type="match status" value="1"/>
</dbReference>
<keyword evidence="7" id="KW-1185">Reference proteome</keyword>
<sequence length="791" mass="89062">MIGKYSYHNISWSFGLIIFLLLFQGILSVFYLHKIADNTDKLYKHPYTVSNAARTINMNLISMHRYMKDVALAESEELIALASSLVDMHEKDVFKSFHVIFRSYLGDVEDIETAHRAFIDWKAIRDKVIHLKKQGKDKEASDITRHEGAKHVELLNAETQRLIDFADNKAKFFLNQALKSEANAKVILISLIISSALLALFTSYFAIRKLRSTLRELRSQNKETEKVTQWVDSLLNAAPDATVIINEDGNIVRVNTATVQLFGYTVEEIVNQPVDILLPASLKKRHKNLVAQSFKQPTNVAMSNRTNLTAESKHGDVIAVEISLNFIRNRGELFAIASLRDVTDRRKVEEKIKYQANYDALTGLANRFQAMTKLSEQIKLAQHHQTNVKVLFLDLDDFKKVNDTLGHEAGDEVLIALAKRLKENIPEKGSIARLGGDEFLISLYNIESQTEIELIIDTLLKQIKGPINVGEHGIVLTSTVGVSSYPEDGKTISELLRHADTAMYFAKENGRNQKAFYSNSMAKKVSRRFEIEQHIHSALDNNEFSLVYQPKIESASGSPIGLEALIRWNNPLLGSVSPDEFIPIAESSGNIIAIGLFVLEKSLSMLKKLHILGFTELHLAVNLSPVQFESIELIPQITTLLAKENLPYHCLELEITEGVLIKGSQQIVDSFNKLNELGISIAMDDFGTGYSSLSYLHKYKFNVLKIDKSFVQDISNSDSERELIFQTIQLAHALNLKVVAEGVETQTQADILLGSSCDYIQGYYYSYPLNDQDLIAYITEQSILQNVIHIN</sequence>
<dbReference type="SUPFAM" id="SSF141868">
    <property type="entry name" value="EAL domain-like"/>
    <property type="match status" value="1"/>
</dbReference>
<dbReference type="InterPro" id="IPR000014">
    <property type="entry name" value="PAS"/>
</dbReference>
<dbReference type="Gene3D" id="3.30.450.20">
    <property type="entry name" value="PAS domain"/>
    <property type="match status" value="1"/>
</dbReference>
<dbReference type="PROSITE" id="PS50112">
    <property type="entry name" value="PAS"/>
    <property type="match status" value="1"/>
</dbReference>
<dbReference type="Pfam" id="PF00990">
    <property type="entry name" value="GGDEF"/>
    <property type="match status" value="1"/>
</dbReference>
<keyword evidence="2" id="KW-0812">Transmembrane</keyword>
<dbReference type="CDD" id="cd01948">
    <property type="entry name" value="EAL"/>
    <property type="match status" value="1"/>
</dbReference>
<dbReference type="SMART" id="SM00052">
    <property type="entry name" value="EAL"/>
    <property type="match status" value="1"/>
</dbReference>
<dbReference type="InterPro" id="IPR000160">
    <property type="entry name" value="GGDEF_dom"/>
</dbReference>
<dbReference type="PANTHER" id="PTHR44757:SF2">
    <property type="entry name" value="BIOFILM ARCHITECTURE MAINTENANCE PROTEIN MBAA"/>
    <property type="match status" value="1"/>
</dbReference>
<feature type="transmembrane region" description="Helical" evidence="2">
    <location>
        <begin position="186"/>
        <end position="207"/>
    </location>
</feature>
<dbReference type="NCBIfam" id="TIGR00254">
    <property type="entry name" value="GGDEF"/>
    <property type="match status" value="1"/>
</dbReference>
<dbReference type="SUPFAM" id="SSF55785">
    <property type="entry name" value="PYP-like sensor domain (PAS domain)"/>
    <property type="match status" value="1"/>
</dbReference>
<keyword evidence="2" id="KW-1133">Transmembrane helix</keyword>
<evidence type="ECO:0000259" key="4">
    <source>
        <dbReference type="PROSITE" id="PS50883"/>
    </source>
</evidence>
<dbReference type="RefSeq" id="WP_248007128.1">
    <property type="nucleotide sequence ID" value="NZ_JAJHVV010000001.1"/>
</dbReference>
<dbReference type="FunFam" id="3.30.70.270:FF:000001">
    <property type="entry name" value="Diguanylate cyclase domain protein"/>
    <property type="match status" value="1"/>
</dbReference>
<dbReference type="InterPro" id="IPR029787">
    <property type="entry name" value="Nucleotide_cyclase"/>
</dbReference>
<dbReference type="InterPro" id="IPR024478">
    <property type="entry name" value="HlyB_4HB_MCP"/>
</dbReference>
<accession>A0A9X1XFF7</accession>
<dbReference type="CDD" id="cd01949">
    <property type="entry name" value="GGDEF"/>
    <property type="match status" value="1"/>
</dbReference>
<organism evidence="6 7">
    <name type="scientific">Vibrio amylolyticus</name>
    <dbReference type="NCBI Taxonomy" id="2847292"/>
    <lineage>
        <taxon>Bacteria</taxon>
        <taxon>Pseudomonadati</taxon>
        <taxon>Pseudomonadota</taxon>
        <taxon>Gammaproteobacteria</taxon>
        <taxon>Vibrionales</taxon>
        <taxon>Vibrionaceae</taxon>
        <taxon>Vibrio</taxon>
    </lineage>
</organism>
<dbReference type="Pfam" id="PF12729">
    <property type="entry name" value="4HB_MCP_1"/>
    <property type="match status" value="1"/>
</dbReference>
<dbReference type="InterPro" id="IPR043128">
    <property type="entry name" value="Rev_trsase/Diguanyl_cyclase"/>
</dbReference>
<evidence type="ECO:0000256" key="2">
    <source>
        <dbReference type="SAM" id="Phobius"/>
    </source>
</evidence>
<dbReference type="SMART" id="SM00267">
    <property type="entry name" value="GGDEF"/>
    <property type="match status" value="1"/>
</dbReference>